<dbReference type="PANTHER" id="PTHR35798">
    <property type="entry name" value="CELL DIVISION PROTEIN SEPF"/>
    <property type="match status" value="1"/>
</dbReference>
<proteinExistence type="inferred from homology"/>
<evidence type="ECO:0000256" key="5">
    <source>
        <dbReference type="HAMAP-Rule" id="MF_01197"/>
    </source>
</evidence>
<comment type="subunit">
    <text evidence="5">Homodimer. Interacts with FtsZ.</text>
</comment>
<organism evidence="7 8">
    <name type="scientific">Actinophytocola xinjiangensis</name>
    <dbReference type="NCBI Taxonomy" id="485602"/>
    <lineage>
        <taxon>Bacteria</taxon>
        <taxon>Bacillati</taxon>
        <taxon>Actinomycetota</taxon>
        <taxon>Actinomycetes</taxon>
        <taxon>Pseudonocardiales</taxon>
        <taxon>Pseudonocardiaceae</taxon>
    </lineage>
</organism>
<comment type="function">
    <text evidence="4 5">Cell division protein that is part of the divisome complex and is recruited early to the Z-ring. Probably stimulates Z-ring formation, perhaps through the cross-linking of FtsZ protofilaments. Its function overlaps with FtsA.</text>
</comment>
<accession>A0A7Z0WF92</accession>
<evidence type="ECO:0000313" key="8">
    <source>
        <dbReference type="Proteomes" id="UP000185696"/>
    </source>
</evidence>
<evidence type="ECO:0000256" key="1">
    <source>
        <dbReference type="ARBA" id="ARBA00022618"/>
    </source>
</evidence>
<evidence type="ECO:0000256" key="6">
    <source>
        <dbReference type="SAM" id="MobiDB-lite"/>
    </source>
</evidence>
<dbReference type="GO" id="GO:0000917">
    <property type="term" value="P:division septum assembly"/>
    <property type="evidence" value="ECO:0007669"/>
    <property type="project" value="UniProtKB-KW"/>
</dbReference>
<evidence type="ECO:0000256" key="2">
    <source>
        <dbReference type="ARBA" id="ARBA00023210"/>
    </source>
</evidence>
<feature type="region of interest" description="Disordered" evidence="6">
    <location>
        <begin position="36"/>
        <end position="132"/>
    </location>
</feature>
<comment type="caution">
    <text evidence="7">The sequence shown here is derived from an EMBL/GenBank/DDBJ whole genome shotgun (WGS) entry which is preliminary data.</text>
</comment>
<evidence type="ECO:0000256" key="3">
    <source>
        <dbReference type="ARBA" id="ARBA00023306"/>
    </source>
</evidence>
<comment type="subcellular location">
    <subcellularLocation>
        <location evidence="5">Cytoplasm</location>
    </subcellularLocation>
    <text evidence="5">Localizes to the division site, in a FtsZ-dependent manner.</text>
</comment>
<sequence length="228" mass="25347">MGTLQKLKAYFGMVPADEYDGYDLDDLDDGAMEYRRGYRRQDYPADGDDYDPYPEDRRGFAGRRAYRGEMSDERFDERLDSELSGRADFPQRPAGRSRPAWSEAPVQGALAVEPTRAPSPRPRPEPASAPVASGYPMARIVTLHPTSFAEARTIGEHYRDGTPVIINLTEMDDADAKRLVDFSAGLAFALRGAMDKVTNKVFLISPPNVDPTAEDKRRIAEGGLLNRS</sequence>
<dbReference type="OrthoDB" id="3731101at2"/>
<dbReference type="InterPro" id="IPR038594">
    <property type="entry name" value="SepF-like_sf"/>
</dbReference>
<name>A0A7Z0WF92_9PSEU</name>
<dbReference type="Pfam" id="PF04472">
    <property type="entry name" value="SepF"/>
    <property type="match status" value="1"/>
</dbReference>
<dbReference type="EMBL" id="MSIF01000028">
    <property type="protein sequence ID" value="OLF05435.1"/>
    <property type="molecule type" value="Genomic_DNA"/>
</dbReference>
<feature type="compositionally biased region" description="Pro residues" evidence="6">
    <location>
        <begin position="117"/>
        <end position="127"/>
    </location>
</feature>
<comment type="similarity">
    <text evidence="5">Belongs to the SepF family.</text>
</comment>
<evidence type="ECO:0000313" key="7">
    <source>
        <dbReference type="EMBL" id="OLF05435.1"/>
    </source>
</evidence>
<keyword evidence="3 5" id="KW-0131">Cell cycle</keyword>
<dbReference type="GO" id="GO:0005737">
    <property type="term" value="C:cytoplasm"/>
    <property type="evidence" value="ECO:0007669"/>
    <property type="project" value="UniProtKB-SubCell"/>
</dbReference>
<dbReference type="HAMAP" id="MF_01197">
    <property type="entry name" value="SepF"/>
    <property type="match status" value="1"/>
</dbReference>
<feature type="compositionally biased region" description="Basic and acidic residues" evidence="6">
    <location>
        <begin position="66"/>
        <end position="85"/>
    </location>
</feature>
<keyword evidence="1 5" id="KW-0132">Cell division</keyword>
<dbReference type="RefSeq" id="WP_075137528.1">
    <property type="nucleotide sequence ID" value="NZ_MSIF01000028.1"/>
</dbReference>
<keyword evidence="2 5" id="KW-0717">Septation</keyword>
<dbReference type="GO" id="GO:0043093">
    <property type="term" value="P:FtsZ-dependent cytokinesis"/>
    <property type="evidence" value="ECO:0007669"/>
    <property type="project" value="UniProtKB-UniRule"/>
</dbReference>
<dbReference type="InterPro" id="IPR023052">
    <property type="entry name" value="Cell_div_SepF"/>
</dbReference>
<keyword evidence="8" id="KW-1185">Reference proteome</keyword>
<reference evidence="7 8" key="1">
    <citation type="submission" date="2016-12" db="EMBL/GenBank/DDBJ databases">
        <title>The draft genome sequence of Actinophytocola xinjiangensis.</title>
        <authorList>
            <person name="Wang W."/>
            <person name="Yuan L."/>
        </authorList>
    </citation>
    <scope>NUCLEOTIDE SEQUENCE [LARGE SCALE GENOMIC DNA]</scope>
    <source>
        <strain evidence="7 8">CGMCC 4.4663</strain>
    </source>
</reference>
<keyword evidence="5" id="KW-0963">Cytoplasm</keyword>
<dbReference type="Gene3D" id="3.30.110.150">
    <property type="entry name" value="SepF-like protein"/>
    <property type="match status" value="1"/>
</dbReference>
<gene>
    <name evidence="5" type="primary">sepF</name>
    <name evidence="7" type="ORF">BLA60_35885</name>
</gene>
<dbReference type="InterPro" id="IPR007561">
    <property type="entry name" value="Cell_div_SepF/SepF-rel"/>
</dbReference>
<protein>
    <recommendedName>
        <fullName evidence="5">Cell division protein SepF</fullName>
    </recommendedName>
</protein>
<dbReference type="Proteomes" id="UP000185696">
    <property type="component" value="Unassembled WGS sequence"/>
</dbReference>
<dbReference type="PANTHER" id="PTHR35798:SF1">
    <property type="entry name" value="CELL DIVISION PROTEIN SEPF"/>
    <property type="match status" value="1"/>
</dbReference>
<dbReference type="AlphaFoldDB" id="A0A7Z0WF92"/>
<evidence type="ECO:0000256" key="4">
    <source>
        <dbReference type="ARBA" id="ARBA00044936"/>
    </source>
</evidence>